<evidence type="ECO:0000256" key="1">
    <source>
        <dbReference type="SAM" id="MobiDB-lite"/>
    </source>
</evidence>
<proteinExistence type="predicted"/>
<feature type="domain" description="DUF6533" evidence="3">
    <location>
        <begin position="24"/>
        <end position="67"/>
    </location>
</feature>
<evidence type="ECO:0000313" key="4">
    <source>
        <dbReference type="EMBL" id="RDX41565.1"/>
    </source>
</evidence>
<feature type="region of interest" description="Disordered" evidence="1">
    <location>
        <begin position="284"/>
        <end position="331"/>
    </location>
</feature>
<gene>
    <name evidence="4" type="ORF">OH76DRAFT_1489388</name>
</gene>
<feature type="transmembrane region" description="Helical" evidence="2">
    <location>
        <begin position="56"/>
        <end position="76"/>
    </location>
</feature>
<feature type="transmembrane region" description="Helical" evidence="2">
    <location>
        <begin position="140"/>
        <end position="158"/>
    </location>
</feature>
<name>A0A371CMQ4_9APHY</name>
<organism evidence="4 5">
    <name type="scientific">Lentinus brumalis</name>
    <dbReference type="NCBI Taxonomy" id="2498619"/>
    <lineage>
        <taxon>Eukaryota</taxon>
        <taxon>Fungi</taxon>
        <taxon>Dikarya</taxon>
        <taxon>Basidiomycota</taxon>
        <taxon>Agaricomycotina</taxon>
        <taxon>Agaricomycetes</taxon>
        <taxon>Polyporales</taxon>
        <taxon>Polyporaceae</taxon>
        <taxon>Lentinus</taxon>
    </lineage>
</organism>
<evidence type="ECO:0000259" key="3">
    <source>
        <dbReference type="Pfam" id="PF20151"/>
    </source>
</evidence>
<sequence>MSSDADASAAQIVALFESLYSDNYCNVAASVLFIYETCLTLDREVAYLWSAKRTGASLLFFANKWISMTVYVMMLAEFASFPSDKRSVYNIAACSYCRITTVVRSCSNFQVALFAVGVLQFIPWAIFSALRGYVVAQSKFLGLLILTLSLAPVGANLVQYGYQLSGENIAPFGCLETNTATVALELKYCVLRAWGIGTSILLILNVLHLVLSATASAGAGNGEQSFVTVFTTPITAILVSRFLQELQEADQMVVRLDPDDPLHFSRNPYDDTPSFISSLGAFINPDVPPREDDTASDVDTHSDDSAVEEGGIPSPAVEAHAAVTSSSSSSA</sequence>
<keyword evidence="2" id="KW-0812">Transmembrane</keyword>
<feature type="transmembrane region" description="Helical" evidence="2">
    <location>
        <begin position="111"/>
        <end position="134"/>
    </location>
</feature>
<dbReference type="STRING" id="139420.A0A371CMQ4"/>
<evidence type="ECO:0000313" key="5">
    <source>
        <dbReference type="Proteomes" id="UP000256964"/>
    </source>
</evidence>
<dbReference type="AlphaFoldDB" id="A0A371CMQ4"/>
<feature type="transmembrane region" description="Helical" evidence="2">
    <location>
        <begin position="193"/>
        <end position="213"/>
    </location>
</feature>
<keyword evidence="2" id="KW-1133">Transmembrane helix</keyword>
<dbReference type="Proteomes" id="UP000256964">
    <property type="component" value="Unassembled WGS sequence"/>
</dbReference>
<dbReference type="EMBL" id="KZ857508">
    <property type="protein sequence ID" value="RDX41565.1"/>
    <property type="molecule type" value="Genomic_DNA"/>
</dbReference>
<dbReference type="InterPro" id="IPR045340">
    <property type="entry name" value="DUF6533"/>
</dbReference>
<keyword evidence="2" id="KW-0472">Membrane</keyword>
<evidence type="ECO:0000256" key="2">
    <source>
        <dbReference type="SAM" id="Phobius"/>
    </source>
</evidence>
<accession>A0A371CMQ4</accession>
<keyword evidence="5" id="KW-1185">Reference proteome</keyword>
<feature type="compositionally biased region" description="Basic and acidic residues" evidence="1">
    <location>
        <begin position="288"/>
        <end position="304"/>
    </location>
</feature>
<dbReference type="OrthoDB" id="2745134at2759"/>
<reference evidence="4 5" key="1">
    <citation type="journal article" date="2018" name="Biotechnol. Biofuels">
        <title>Integrative visual omics of the white-rot fungus Polyporus brumalis exposes the biotechnological potential of its oxidative enzymes for delignifying raw plant biomass.</title>
        <authorList>
            <person name="Miyauchi S."/>
            <person name="Rancon A."/>
            <person name="Drula E."/>
            <person name="Hage H."/>
            <person name="Chaduli D."/>
            <person name="Favel A."/>
            <person name="Grisel S."/>
            <person name="Henrissat B."/>
            <person name="Herpoel-Gimbert I."/>
            <person name="Ruiz-Duenas F.J."/>
            <person name="Chevret D."/>
            <person name="Hainaut M."/>
            <person name="Lin J."/>
            <person name="Wang M."/>
            <person name="Pangilinan J."/>
            <person name="Lipzen A."/>
            <person name="Lesage-Meessen L."/>
            <person name="Navarro D."/>
            <person name="Riley R."/>
            <person name="Grigoriev I.V."/>
            <person name="Zhou S."/>
            <person name="Raouche S."/>
            <person name="Rosso M.N."/>
        </authorList>
    </citation>
    <scope>NUCLEOTIDE SEQUENCE [LARGE SCALE GENOMIC DNA]</scope>
    <source>
        <strain evidence="4 5">BRFM 1820</strain>
    </source>
</reference>
<dbReference type="Pfam" id="PF20151">
    <property type="entry name" value="DUF6533"/>
    <property type="match status" value="1"/>
</dbReference>
<protein>
    <recommendedName>
        <fullName evidence="3">DUF6533 domain-containing protein</fullName>
    </recommendedName>
</protein>